<dbReference type="UniPathway" id="UPA00762">
    <property type="reaction ID" value="UER00747"/>
</dbReference>
<comment type="cofactor">
    <cofactor evidence="10">
        <name>a divalent metal cation</name>
        <dbReference type="ChEBI" id="CHEBI:60240"/>
    </cofactor>
    <text evidence="10">Binds 2 divalent metal cations per subunit. Site 1 may preferentially bind zinc ions, while site 2 has a preference for magnesium and/or manganese ions.</text>
</comment>
<gene>
    <name evidence="14" type="primary">LOC109070621</name>
</gene>
<dbReference type="CDD" id="cd00077">
    <property type="entry name" value="HDc"/>
    <property type="match status" value="1"/>
</dbReference>
<dbReference type="SMART" id="SM00471">
    <property type="entry name" value="HDc"/>
    <property type="match status" value="1"/>
</dbReference>
<evidence type="ECO:0000256" key="11">
    <source>
        <dbReference type="SAM" id="MobiDB-lite"/>
    </source>
</evidence>
<evidence type="ECO:0000256" key="5">
    <source>
        <dbReference type="ARBA" id="ARBA00023149"/>
    </source>
</evidence>
<keyword evidence="4 10" id="KW-0378">Hydrolase</keyword>
<feature type="compositionally biased region" description="Basic and acidic residues" evidence="11">
    <location>
        <begin position="700"/>
        <end position="712"/>
    </location>
</feature>
<dbReference type="GO" id="GO:0006198">
    <property type="term" value="P:cAMP catabolic process"/>
    <property type="evidence" value="ECO:0007669"/>
    <property type="project" value="UniProtKB-UniPathway"/>
</dbReference>
<protein>
    <recommendedName>
        <fullName evidence="10">Phosphodiesterase</fullName>
        <ecNumber evidence="10">3.1.4.-</ecNumber>
    </recommendedName>
</protein>
<evidence type="ECO:0000256" key="12">
    <source>
        <dbReference type="SAM" id="SignalP"/>
    </source>
</evidence>
<comment type="similarity">
    <text evidence="2">Belongs to the cyclic nucleotide phosphodiesterase family. PDE4 subfamily.</text>
</comment>
<dbReference type="EC" id="3.1.4.-" evidence="10"/>
<evidence type="ECO:0000259" key="13">
    <source>
        <dbReference type="PROSITE" id="PS51845"/>
    </source>
</evidence>
<keyword evidence="12" id="KW-0732">Signal</keyword>
<evidence type="ECO:0000256" key="3">
    <source>
        <dbReference type="ARBA" id="ARBA00022723"/>
    </source>
</evidence>
<dbReference type="Ensembl" id="ENSCCRT00015050332.1">
    <property type="protein sequence ID" value="ENSCCRP00015048697.1"/>
    <property type="gene ID" value="ENSCCRG00015016085.1"/>
</dbReference>
<feature type="compositionally biased region" description="Acidic residues" evidence="11">
    <location>
        <begin position="687"/>
        <end position="699"/>
    </location>
</feature>
<evidence type="ECO:0000256" key="9">
    <source>
        <dbReference type="PIRSR" id="PIRSR623088-3"/>
    </source>
</evidence>
<feature type="binding site" evidence="8">
    <location>
        <position position="560"/>
    </location>
    <ligand>
        <name>AMP</name>
        <dbReference type="ChEBI" id="CHEBI:456215"/>
    </ligand>
</feature>
<feature type="binding site" evidence="9">
    <location>
        <position position="560"/>
    </location>
    <ligand>
        <name>Zn(2+)</name>
        <dbReference type="ChEBI" id="CHEBI:29105"/>
        <label>1</label>
    </ligand>
</feature>
<keyword evidence="5" id="KW-0114">cAMP</keyword>
<dbReference type="SUPFAM" id="SSF109604">
    <property type="entry name" value="HD-domain/PDEase-like"/>
    <property type="match status" value="1"/>
</dbReference>
<keyword evidence="3 9" id="KW-0479">Metal-binding</keyword>
<dbReference type="GO" id="GO:0007165">
    <property type="term" value="P:signal transduction"/>
    <property type="evidence" value="ECO:0007669"/>
    <property type="project" value="InterPro"/>
</dbReference>
<feature type="binding site" evidence="8">
    <location>
        <position position="611"/>
    </location>
    <ligand>
        <name>AMP</name>
        <dbReference type="ChEBI" id="CHEBI:456215"/>
    </ligand>
</feature>
<feature type="domain" description="PDEase" evidence="13">
    <location>
        <begin position="326"/>
        <end position="655"/>
    </location>
</feature>
<dbReference type="PROSITE" id="PS51845">
    <property type="entry name" value="PDEASE_I_2"/>
    <property type="match status" value="1"/>
</dbReference>
<evidence type="ECO:0000313" key="14">
    <source>
        <dbReference type="Ensembl" id="ENSCCRP00015048697.1"/>
    </source>
</evidence>
<feature type="binding site" evidence="8">
    <location>
        <begin position="402"/>
        <end position="406"/>
    </location>
    <ligand>
        <name>AMP</name>
        <dbReference type="ChEBI" id="CHEBI:456215"/>
    </ligand>
</feature>
<evidence type="ECO:0000256" key="8">
    <source>
        <dbReference type="PIRSR" id="PIRSR623088-2"/>
    </source>
</evidence>
<dbReference type="InterPro" id="IPR023088">
    <property type="entry name" value="PDEase"/>
</dbReference>
<feature type="binding site" evidence="9">
    <location>
        <position position="442"/>
    </location>
    <ligand>
        <name>Zn(2+)</name>
        <dbReference type="ChEBI" id="CHEBI:29105"/>
        <label>1</label>
    </ligand>
</feature>
<organism evidence="14 15">
    <name type="scientific">Cyprinus carpio</name>
    <name type="common">Common carp</name>
    <dbReference type="NCBI Taxonomy" id="7962"/>
    <lineage>
        <taxon>Eukaryota</taxon>
        <taxon>Metazoa</taxon>
        <taxon>Chordata</taxon>
        <taxon>Craniata</taxon>
        <taxon>Vertebrata</taxon>
        <taxon>Euteleostomi</taxon>
        <taxon>Actinopterygii</taxon>
        <taxon>Neopterygii</taxon>
        <taxon>Teleostei</taxon>
        <taxon>Ostariophysi</taxon>
        <taxon>Cypriniformes</taxon>
        <taxon>Cyprinidae</taxon>
        <taxon>Cyprininae</taxon>
        <taxon>Cyprinus</taxon>
    </lineage>
</organism>
<dbReference type="FunFam" id="1.10.1300.10:FF:000001">
    <property type="entry name" value="Phosphodiesterase"/>
    <property type="match status" value="1"/>
</dbReference>
<dbReference type="Proteomes" id="UP000694700">
    <property type="component" value="Unplaced"/>
</dbReference>
<feature type="binding site" evidence="9">
    <location>
        <position position="443"/>
    </location>
    <ligand>
        <name>Zn(2+)</name>
        <dbReference type="ChEBI" id="CHEBI:29105"/>
        <label>1</label>
    </ligand>
</feature>
<sequence>MHTGRQYIAALCWIFISASRSLSHFSRIQAAYCMWTFRLFVCCETAICLRQCLNSPRLRLLHLNDAESAGLAKPPKHLWRQPRTHIRIKQRYHSDTERYLCCNRGTEKCRPGLKKTRMSWPSSFNKRFDVENGLSIGRSPLDPSPSSGLVLQANSQRRESFLYRSDSDFDLSPKTMSRNSSTVLASLRTVRGNVAALTHVQDRSNKLFVSDETYQKLAVETLEELDWCLDQLETLQTRHSVSEMASNKFKRMLNRELTQLSETSRSGNQVSEFIASTILQKQHDVEILSAACKEEKKRRPMSQISGVRKLSPSPSLPPTCIPRFGVNTQHESLLAEELDDINRWGIDIFKIAEYSGKRPLTVIMYTIFQERDLLKTFKIPSDTFLTFLMTLEDHYHADVAYHNNIHAADVVQSTHVLLSTPALEDVFTDLEIMAALFASAIHDVDHPGFTNQFLINTNSELALMYNDASVLENHHLAVGFKLLQEENCDIFCNLSKKQRQSLRQMTIDMVLATDMSKHMNFLADLKTMVETKKVTSLGVLLLDNYSDRIQVLQNMVHCADLSNPTKPLELYRQWTDRIMVELFRQGDRERDKGIEISPMCDKHTASVEKSQVGFIDYIVHPLWETWADLVHPDAQDILDTLEDNREWYQSMIPRSPSPTPEEQDSRVTLGIAGSAGEKFQFELTLEEEDGELEAEEELTDKDLSRTMMDPRHAQTSPHGVAPVLDSSERETTSVSILQLET</sequence>
<reference evidence="14" key="1">
    <citation type="submission" date="2025-08" db="UniProtKB">
        <authorList>
            <consortium name="Ensembl"/>
        </authorList>
    </citation>
    <scope>IDENTIFICATION</scope>
</reference>
<dbReference type="PROSITE" id="PS00126">
    <property type="entry name" value="PDEASE_I_1"/>
    <property type="match status" value="1"/>
</dbReference>
<evidence type="ECO:0000313" key="15">
    <source>
        <dbReference type="Proteomes" id="UP000694700"/>
    </source>
</evidence>
<dbReference type="Pfam" id="PF18100">
    <property type="entry name" value="PDE4_UCR"/>
    <property type="match status" value="1"/>
</dbReference>
<dbReference type="PANTHER" id="PTHR11347">
    <property type="entry name" value="CYCLIC NUCLEOTIDE PHOSPHODIESTERASE"/>
    <property type="match status" value="1"/>
</dbReference>
<evidence type="ECO:0000256" key="10">
    <source>
        <dbReference type="RuleBase" id="RU363067"/>
    </source>
</evidence>
<comment type="pathway">
    <text evidence="1">Purine metabolism; 3',5'-cyclic AMP degradation; AMP from 3',5'-cyclic AMP: step 1/1.</text>
</comment>
<feature type="active site" description="Proton donor" evidence="7">
    <location>
        <position position="402"/>
    </location>
</feature>
<evidence type="ECO:0000256" key="6">
    <source>
        <dbReference type="ARBA" id="ARBA00033681"/>
    </source>
</evidence>
<dbReference type="AlphaFoldDB" id="A0A8C1VAC6"/>
<dbReference type="InterPro" id="IPR023174">
    <property type="entry name" value="PDEase_CS"/>
</dbReference>
<proteinExistence type="inferred from homology"/>
<dbReference type="InterPro" id="IPR003607">
    <property type="entry name" value="HD/PDEase_dom"/>
</dbReference>
<dbReference type="InterPro" id="IPR040844">
    <property type="entry name" value="PDE4_UCR"/>
</dbReference>
<dbReference type="InterPro" id="IPR036971">
    <property type="entry name" value="PDEase_catalytic_dom_sf"/>
</dbReference>
<dbReference type="Pfam" id="PF00233">
    <property type="entry name" value="PDEase_I"/>
    <property type="match status" value="1"/>
</dbReference>
<accession>A0A8C1VAC6</accession>
<dbReference type="GO" id="GO:0004115">
    <property type="term" value="F:3',5'-cyclic-AMP phosphodiesterase activity"/>
    <property type="evidence" value="ECO:0007669"/>
    <property type="project" value="UniProtKB-EC"/>
</dbReference>
<feature type="region of interest" description="Disordered" evidence="11">
    <location>
        <begin position="687"/>
        <end position="741"/>
    </location>
</feature>
<evidence type="ECO:0000256" key="7">
    <source>
        <dbReference type="PIRSR" id="PIRSR623088-1"/>
    </source>
</evidence>
<feature type="binding site" evidence="8">
    <location>
        <position position="443"/>
    </location>
    <ligand>
        <name>AMP</name>
        <dbReference type="ChEBI" id="CHEBI:456215"/>
    </ligand>
</feature>
<feature type="compositionally biased region" description="Polar residues" evidence="11">
    <location>
        <begin position="732"/>
        <end position="741"/>
    </location>
</feature>
<feature type="chain" id="PRO_5034973966" description="Phosphodiesterase" evidence="12">
    <location>
        <begin position="24"/>
        <end position="741"/>
    </location>
</feature>
<feature type="signal peptide" evidence="12">
    <location>
        <begin position="1"/>
        <end position="23"/>
    </location>
</feature>
<feature type="binding site" evidence="9">
    <location>
        <position position="443"/>
    </location>
    <ligand>
        <name>Zn(2+)</name>
        <dbReference type="ChEBI" id="CHEBI:29105"/>
        <label>2</label>
    </ligand>
</feature>
<name>A0A8C1VAC6_CYPCA</name>
<evidence type="ECO:0000256" key="1">
    <source>
        <dbReference type="ARBA" id="ARBA00004703"/>
    </source>
</evidence>
<dbReference type="Gene3D" id="1.10.1300.10">
    <property type="entry name" value="3'5'-cyclic nucleotide phosphodiesterase, catalytic domain"/>
    <property type="match status" value="1"/>
</dbReference>
<feature type="binding site" evidence="9">
    <location>
        <position position="406"/>
    </location>
    <ligand>
        <name>Zn(2+)</name>
        <dbReference type="ChEBI" id="CHEBI:29105"/>
        <label>1</label>
    </ligand>
</feature>
<dbReference type="GO" id="GO:0046872">
    <property type="term" value="F:metal ion binding"/>
    <property type="evidence" value="ECO:0007669"/>
    <property type="project" value="UniProtKB-KW"/>
</dbReference>
<dbReference type="InterPro" id="IPR002073">
    <property type="entry name" value="PDEase_catalytic_dom"/>
</dbReference>
<comment type="catalytic activity">
    <reaction evidence="6">
        <text>3',5'-cyclic AMP + H2O = AMP + H(+)</text>
        <dbReference type="Rhea" id="RHEA:25277"/>
        <dbReference type="ChEBI" id="CHEBI:15377"/>
        <dbReference type="ChEBI" id="CHEBI:15378"/>
        <dbReference type="ChEBI" id="CHEBI:58165"/>
        <dbReference type="ChEBI" id="CHEBI:456215"/>
        <dbReference type="EC" id="3.1.4.53"/>
    </reaction>
    <physiologicalReaction direction="left-to-right" evidence="6">
        <dbReference type="Rhea" id="RHEA:25278"/>
    </physiologicalReaction>
</comment>
<dbReference type="PRINTS" id="PR00387">
    <property type="entry name" value="PDIESTERASE1"/>
</dbReference>
<evidence type="ECO:0000256" key="4">
    <source>
        <dbReference type="ARBA" id="ARBA00022801"/>
    </source>
</evidence>
<evidence type="ECO:0000256" key="2">
    <source>
        <dbReference type="ARBA" id="ARBA00009517"/>
    </source>
</evidence>